<comment type="cofactor">
    <cofactor evidence="1">
        <name>pyridoxal 5'-phosphate</name>
        <dbReference type="ChEBI" id="CHEBI:597326"/>
    </cofactor>
</comment>
<keyword evidence="1 3" id="KW-0032">Aminotransferase</keyword>
<proteinExistence type="inferred from homology"/>
<dbReference type="AlphaFoldDB" id="A0A2M9Z9E8"/>
<dbReference type="InterPro" id="IPR004838">
    <property type="entry name" value="NHTrfase_class1_PyrdxlP-BS"/>
</dbReference>
<dbReference type="Gene3D" id="3.40.640.10">
    <property type="entry name" value="Type I PLP-dependent aspartate aminotransferase-like (Major domain)"/>
    <property type="match status" value="1"/>
</dbReference>
<evidence type="ECO:0000313" key="3">
    <source>
        <dbReference type="EMBL" id="PJZ65061.1"/>
    </source>
</evidence>
<dbReference type="SUPFAM" id="SSF53383">
    <property type="entry name" value="PLP-dependent transferases"/>
    <property type="match status" value="1"/>
</dbReference>
<dbReference type="Gene3D" id="3.90.1150.10">
    <property type="entry name" value="Aspartate Aminotransferase, domain 1"/>
    <property type="match status" value="1"/>
</dbReference>
<evidence type="ECO:0000313" key="4">
    <source>
        <dbReference type="Proteomes" id="UP000231912"/>
    </source>
</evidence>
<dbReference type="RefSeq" id="WP_100759478.1">
    <property type="nucleotide sequence ID" value="NZ_NPDT01000006.1"/>
</dbReference>
<dbReference type="EMBL" id="NPDT01000006">
    <property type="protein sequence ID" value="PJZ65061.1"/>
    <property type="molecule type" value="Genomic_DNA"/>
</dbReference>
<feature type="domain" description="Aminotransferase class I/classII large" evidence="2">
    <location>
        <begin position="56"/>
        <end position="359"/>
    </location>
</feature>
<dbReference type="PANTHER" id="PTHR43510">
    <property type="entry name" value="AMINOTRANSFERASE FUNCTION, HYPOTHETICAL (EUROFUNG)"/>
    <property type="match status" value="1"/>
</dbReference>
<sequence>MSLREFFIEDRLEKFRTEAPCNLGESGIRNFKLSEFAEILGLDLRDLGEISLSDSPNRGGRELREEISSLYPGVSPDQVLLTTGTGEALFIAFHLLLQKGDKVSLFWPAFQGLYEVPISLGAEIMKVDVLSRLESQESGFGEEHLRRMFSPGLRLAICNHPHNPTGIVATEKDQSLILKSLSDFSGWTLFDEHYRFLSDKEDLGWSGAGLVERAITTGSITKCFGVMGLRIGWLVGPEDWIRKARSMKDYLTHTVSPISEYLTLQLLRKRKPLQERIRKDLTSNIRFFSESWKELPGLEFFRAPEGGVVGFPKLQRGLDSRKFSDLLYEKTGVFVLPSADFETEGYLRIGFGETPDRFQAGLERWSRLGSETMALLNK</sequence>
<reference evidence="3 4" key="1">
    <citation type="submission" date="2017-07" db="EMBL/GenBank/DDBJ databases">
        <title>Leptospira spp. isolated from tropical soils.</title>
        <authorList>
            <person name="Thibeaux R."/>
            <person name="Iraola G."/>
            <person name="Ferres I."/>
            <person name="Bierque E."/>
            <person name="Girault D."/>
            <person name="Soupe-Gilbert M.-E."/>
            <person name="Picardeau M."/>
            <person name="Goarant C."/>
        </authorList>
    </citation>
    <scope>NUCLEOTIDE SEQUENCE [LARGE SCALE GENOMIC DNA]</scope>
    <source>
        <strain evidence="3 4">FH2-C-A2</strain>
    </source>
</reference>
<dbReference type="GO" id="GO:0008483">
    <property type="term" value="F:transaminase activity"/>
    <property type="evidence" value="ECO:0007669"/>
    <property type="project" value="UniProtKB-KW"/>
</dbReference>
<dbReference type="PANTHER" id="PTHR43510:SF1">
    <property type="entry name" value="AMINOTRANSFERASE FUNCTION, HYPOTHETICAL (EUROFUNG)"/>
    <property type="match status" value="1"/>
</dbReference>
<dbReference type="Pfam" id="PF00155">
    <property type="entry name" value="Aminotran_1_2"/>
    <property type="match status" value="1"/>
</dbReference>
<dbReference type="InterPro" id="IPR015421">
    <property type="entry name" value="PyrdxlP-dep_Trfase_major"/>
</dbReference>
<accession>A0A2M9Z9E8</accession>
<evidence type="ECO:0000259" key="2">
    <source>
        <dbReference type="Pfam" id="PF00155"/>
    </source>
</evidence>
<comment type="similarity">
    <text evidence="1">Belongs to the class-I pyridoxal-phosphate-dependent aminotransferase family.</text>
</comment>
<name>A0A2M9Z9E8_9LEPT</name>
<dbReference type="InterPro" id="IPR015422">
    <property type="entry name" value="PyrdxlP-dep_Trfase_small"/>
</dbReference>
<dbReference type="Proteomes" id="UP000231912">
    <property type="component" value="Unassembled WGS sequence"/>
</dbReference>
<organism evidence="3 4">
    <name type="scientific">Leptospira wolffii</name>
    <dbReference type="NCBI Taxonomy" id="409998"/>
    <lineage>
        <taxon>Bacteria</taxon>
        <taxon>Pseudomonadati</taxon>
        <taxon>Spirochaetota</taxon>
        <taxon>Spirochaetia</taxon>
        <taxon>Leptospirales</taxon>
        <taxon>Leptospiraceae</taxon>
        <taxon>Leptospira</taxon>
    </lineage>
</organism>
<keyword evidence="1 3" id="KW-0808">Transferase</keyword>
<protein>
    <recommendedName>
        <fullName evidence="1">Aminotransferase</fullName>
        <ecNumber evidence="1">2.6.1.-</ecNumber>
    </recommendedName>
</protein>
<dbReference type="InterPro" id="IPR004839">
    <property type="entry name" value="Aminotransferase_I/II_large"/>
</dbReference>
<dbReference type="CDD" id="cd00609">
    <property type="entry name" value="AAT_like"/>
    <property type="match status" value="1"/>
</dbReference>
<evidence type="ECO:0000256" key="1">
    <source>
        <dbReference type="RuleBase" id="RU000481"/>
    </source>
</evidence>
<dbReference type="EC" id="2.6.1.-" evidence="1"/>
<dbReference type="GO" id="GO:0030170">
    <property type="term" value="F:pyridoxal phosphate binding"/>
    <property type="evidence" value="ECO:0007669"/>
    <property type="project" value="InterPro"/>
</dbReference>
<comment type="caution">
    <text evidence="3">The sequence shown here is derived from an EMBL/GenBank/DDBJ whole genome shotgun (WGS) entry which is preliminary data.</text>
</comment>
<dbReference type="PROSITE" id="PS00105">
    <property type="entry name" value="AA_TRANSFER_CLASS_1"/>
    <property type="match status" value="1"/>
</dbReference>
<dbReference type="InterPro" id="IPR015424">
    <property type="entry name" value="PyrdxlP-dep_Trfase"/>
</dbReference>
<gene>
    <name evidence="3" type="ORF">CH371_14110</name>
</gene>